<dbReference type="InterPro" id="IPR000515">
    <property type="entry name" value="MetI-like"/>
</dbReference>
<evidence type="ECO:0000256" key="1">
    <source>
        <dbReference type="ARBA" id="ARBA00004651"/>
    </source>
</evidence>
<sequence>MGDKNLKRKKKYNMLWGNLLFLGPSTLVFLAVVVIPFAISIIYSFSNWNGISNEIKFVGLNNFNNIFSGKAKFLDAFWFTLRITAVTVLLINLLGILLAVALTARLPLRNPFRAAFYLPQTMGGLILGFIWQFIFIAGFPAIGDKLNLGFFTQQWLGTEKTAFAALVIVNVWQNAGYVMVIMIAALSGISSELIESAKVDGSRPLNTFLRIKLPLCVPYITVSLFWTISSALKMFETNVSLTKGGPYGSTTSMALNIYNDAFANNKYGLATAEALVFFVIILAITSVQLYMSKRKESQIL</sequence>
<keyword evidence="5 7" id="KW-1133">Transmembrane helix</keyword>
<evidence type="ECO:0000259" key="8">
    <source>
        <dbReference type="PROSITE" id="PS50928"/>
    </source>
</evidence>
<evidence type="ECO:0000256" key="5">
    <source>
        <dbReference type="ARBA" id="ARBA00022989"/>
    </source>
</evidence>
<feature type="transmembrane region" description="Helical" evidence="7">
    <location>
        <begin position="162"/>
        <end position="186"/>
    </location>
</feature>
<proteinExistence type="inferred from homology"/>
<dbReference type="PANTHER" id="PTHR30193:SF41">
    <property type="entry name" value="DIACETYLCHITOBIOSE UPTAKE SYSTEM PERMEASE PROTEIN NGCF"/>
    <property type="match status" value="1"/>
</dbReference>
<dbReference type="PROSITE" id="PS50928">
    <property type="entry name" value="ABC_TM1"/>
    <property type="match status" value="1"/>
</dbReference>
<evidence type="ECO:0000256" key="6">
    <source>
        <dbReference type="ARBA" id="ARBA00023136"/>
    </source>
</evidence>
<dbReference type="Gene3D" id="1.10.3720.10">
    <property type="entry name" value="MetI-like"/>
    <property type="match status" value="1"/>
</dbReference>
<comment type="similarity">
    <text evidence="7">Belongs to the binding-protein-dependent transport system permease family.</text>
</comment>
<feature type="transmembrane region" description="Helical" evidence="7">
    <location>
        <begin position="76"/>
        <end position="102"/>
    </location>
</feature>
<dbReference type="Pfam" id="PF00528">
    <property type="entry name" value="BPD_transp_1"/>
    <property type="match status" value="1"/>
</dbReference>
<dbReference type="GO" id="GO:0055085">
    <property type="term" value="P:transmembrane transport"/>
    <property type="evidence" value="ECO:0007669"/>
    <property type="project" value="InterPro"/>
</dbReference>
<dbReference type="SUPFAM" id="SSF161098">
    <property type="entry name" value="MetI-like"/>
    <property type="match status" value="1"/>
</dbReference>
<evidence type="ECO:0000256" key="7">
    <source>
        <dbReference type="RuleBase" id="RU363032"/>
    </source>
</evidence>
<protein>
    <submittedName>
        <fullName evidence="9">Raffinose/stachyose/melibiose transport system permease protein</fullName>
    </submittedName>
</protein>
<reference evidence="9 10" key="1">
    <citation type="submission" date="2016-10" db="EMBL/GenBank/DDBJ databases">
        <authorList>
            <person name="de Groot N.N."/>
        </authorList>
    </citation>
    <scope>NUCLEOTIDE SEQUENCE [LARGE SCALE GENOMIC DNA]</scope>
    <source>
        <strain evidence="9 10">CGMCC 1.10238</strain>
    </source>
</reference>
<keyword evidence="3" id="KW-1003">Cell membrane</keyword>
<accession>A0A1H8NQF6</accession>
<keyword evidence="2 7" id="KW-0813">Transport</keyword>
<feature type="transmembrane region" description="Helical" evidence="7">
    <location>
        <begin position="267"/>
        <end position="291"/>
    </location>
</feature>
<feature type="transmembrane region" description="Helical" evidence="7">
    <location>
        <begin position="114"/>
        <end position="142"/>
    </location>
</feature>
<dbReference type="CDD" id="cd06261">
    <property type="entry name" value="TM_PBP2"/>
    <property type="match status" value="1"/>
</dbReference>
<feature type="transmembrane region" description="Helical" evidence="7">
    <location>
        <begin position="20"/>
        <end position="43"/>
    </location>
</feature>
<gene>
    <name evidence="9" type="ORF">SAMN04487895_106359</name>
</gene>
<organism evidence="9 10">
    <name type="scientific">Paenibacillus sophorae</name>
    <dbReference type="NCBI Taxonomy" id="1333845"/>
    <lineage>
        <taxon>Bacteria</taxon>
        <taxon>Bacillati</taxon>
        <taxon>Bacillota</taxon>
        <taxon>Bacilli</taxon>
        <taxon>Bacillales</taxon>
        <taxon>Paenibacillaceae</taxon>
        <taxon>Paenibacillus</taxon>
    </lineage>
</organism>
<dbReference type="InterPro" id="IPR051393">
    <property type="entry name" value="ABC_transporter_permease"/>
</dbReference>
<dbReference type="AlphaFoldDB" id="A0A1H8NQF6"/>
<name>A0A1H8NQF6_9BACL</name>
<dbReference type="GO" id="GO:0005886">
    <property type="term" value="C:plasma membrane"/>
    <property type="evidence" value="ECO:0007669"/>
    <property type="project" value="UniProtKB-SubCell"/>
</dbReference>
<dbReference type="STRING" id="1333845.SAMN04487895_106359"/>
<evidence type="ECO:0000256" key="4">
    <source>
        <dbReference type="ARBA" id="ARBA00022692"/>
    </source>
</evidence>
<evidence type="ECO:0000313" key="9">
    <source>
        <dbReference type="EMBL" id="SEO31817.1"/>
    </source>
</evidence>
<dbReference type="Proteomes" id="UP000198809">
    <property type="component" value="Unassembled WGS sequence"/>
</dbReference>
<feature type="domain" description="ABC transmembrane type-1" evidence="8">
    <location>
        <begin position="77"/>
        <end position="288"/>
    </location>
</feature>
<dbReference type="PANTHER" id="PTHR30193">
    <property type="entry name" value="ABC TRANSPORTER PERMEASE PROTEIN"/>
    <property type="match status" value="1"/>
</dbReference>
<comment type="subcellular location">
    <subcellularLocation>
        <location evidence="1 7">Cell membrane</location>
        <topology evidence="1 7">Multi-pass membrane protein</topology>
    </subcellularLocation>
</comment>
<dbReference type="EMBL" id="FODH01000006">
    <property type="protein sequence ID" value="SEO31817.1"/>
    <property type="molecule type" value="Genomic_DNA"/>
</dbReference>
<feature type="transmembrane region" description="Helical" evidence="7">
    <location>
        <begin position="207"/>
        <end position="228"/>
    </location>
</feature>
<evidence type="ECO:0000256" key="3">
    <source>
        <dbReference type="ARBA" id="ARBA00022475"/>
    </source>
</evidence>
<evidence type="ECO:0000313" key="10">
    <source>
        <dbReference type="Proteomes" id="UP000198809"/>
    </source>
</evidence>
<keyword evidence="4 7" id="KW-0812">Transmembrane</keyword>
<dbReference type="InterPro" id="IPR035906">
    <property type="entry name" value="MetI-like_sf"/>
</dbReference>
<keyword evidence="6 7" id="KW-0472">Membrane</keyword>
<evidence type="ECO:0000256" key="2">
    <source>
        <dbReference type="ARBA" id="ARBA00022448"/>
    </source>
</evidence>